<accession>A0A183GIK0</accession>
<organism evidence="4 5">
    <name type="scientific">Heligmosomoides polygyrus</name>
    <name type="common">Parasitic roundworm</name>
    <dbReference type="NCBI Taxonomy" id="6339"/>
    <lineage>
        <taxon>Eukaryota</taxon>
        <taxon>Metazoa</taxon>
        <taxon>Ecdysozoa</taxon>
        <taxon>Nematoda</taxon>
        <taxon>Chromadorea</taxon>
        <taxon>Rhabditida</taxon>
        <taxon>Rhabditina</taxon>
        <taxon>Rhabditomorpha</taxon>
        <taxon>Strongyloidea</taxon>
        <taxon>Heligmosomidae</taxon>
        <taxon>Heligmosomoides</taxon>
    </lineage>
</organism>
<evidence type="ECO:0000313" key="4">
    <source>
        <dbReference type="Proteomes" id="UP000050761"/>
    </source>
</evidence>
<dbReference type="InterPro" id="IPR001507">
    <property type="entry name" value="ZP_dom"/>
</dbReference>
<feature type="domain" description="ZP" evidence="3">
    <location>
        <begin position="1"/>
        <end position="52"/>
    </location>
</feature>
<feature type="region of interest" description="Disordered" evidence="2">
    <location>
        <begin position="263"/>
        <end position="285"/>
    </location>
</feature>
<dbReference type="Pfam" id="PF25301">
    <property type="entry name" value="CUT_C"/>
    <property type="match status" value="1"/>
</dbReference>
<dbReference type="PANTHER" id="PTHR22907">
    <property type="entry name" value="GH04558P"/>
    <property type="match status" value="1"/>
</dbReference>
<reference evidence="5" key="1">
    <citation type="submission" date="2019-09" db="UniProtKB">
        <authorList>
            <consortium name="WormBaseParasite"/>
        </authorList>
    </citation>
    <scope>IDENTIFICATION</scope>
</reference>
<evidence type="ECO:0000256" key="1">
    <source>
        <dbReference type="ARBA" id="ARBA00022729"/>
    </source>
</evidence>
<dbReference type="Proteomes" id="UP000050761">
    <property type="component" value="Unassembled WGS sequence"/>
</dbReference>
<proteinExistence type="predicted"/>
<dbReference type="InterPro" id="IPR057475">
    <property type="entry name" value="CUT_C"/>
</dbReference>
<name>A0A183GIK0_HELPZ</name>
<dbReference type="InterPro" id="IPR051962">
    <property type="entry name" value="Cuticlin"/>
</dbReference>
<keyword evidence="4" id="KW-1185">Reference proteome</keyword>
<keyword evidence="1" id="KW-0732">Signal</keyword>
<evidence type="ECO:0000313" key="5">
    <source>
        <dbReference type="WBParaSite" id="HPBE_0002246501-mRNA-1"/>
    </source>
</evidence>
<dbReference type="PROSITE" id="PS51034">
    <property type="entry name" value="ZP_2"/>
    <property type="match status" value="1"/>
</dbReference>
<evidence type="ECO:0000259" key="3">
    <source>
        <dbReference type="PROSITE" id="PS51034"/>
    </source>
</evidence>
<sequence length="437" mass="49242">LLSELIYDGNLMKAHATSQVFKYADSNQLYFTCQIRLCQRQMGMCQDVTPPLCGLNRQSNRTRRETNRWRDPEVDVATHEMLVLDAEERRLMTSSPLCVPKITLPLIPLVLLTVAAEKISPRSAQFATGLEGFDLEMKVWKVKTEELMEEQRRIAEKQQKGMLDMVLRHVRGADGLSTTGEVMSVPIAIAALSNPIDRGIAGNVKAVDMVANEGKKAIHCWNCEGNHYARACKAKLWFCKNSKQTGYKEKFCDVAQLRKDSELKRTGRRSRRGSDKSKAVKQSSRRHVRTVKISNAAARVNSTLVYVNGHPVEFLLDRGSDITCEFEIKGAVSEGYAYITPYNALVNLEWIQKNEEMPPHMKMIVAEVKLEGSANLGEELKKTYPKVCEEGLGDCIKEKAELQLVMVHVQCSEVTDQSHTLLLKLLIGNSTGLWEWV</sequence>
<dbReference type="AlphaFoldDB" id="A0A183GIK0"/>
<dbReference type="PANTHER" id="PTHR22907:SF32">
    <property type="entry name" value="ZP DOMAIN-CONTAINING PROTEIN"/>
    <property type="match status" value="1"/>
</dbReference>
<dbReference type="WBParaSite" id="HPBE_0002246501-mRNA-1">
    <property type="protein sequence ID" value="HPBE_0002246501-mRNA-1"/>
    <property type="gene ID" value="HPBE_0002246501"/>
</dbReference>
<protein>
    <submittedName>
        <fullName evidence="5">ZP domain-containing protein</fullName>
    </submittedName>
</protein>
<evidence type="ECO:0000256" key="2">
    <source>
        <dbReference type="SAM" id="MobiDB-lite"/>
    </source>
</evidence>